<comment type="caution">
    <text evidence="5">The sequence shown here is derived from an EMBL/GenBank/DDBJ whole genome shotgun (WGS) entry which is preliminary data.</text>
</comment>
<dbReference type="GO" id="GO:0005576">
    <property type="term" value="C:extracellular region"/>
    <property type="evidence" value="ECO:0007669"/>
    <property type="project" value="UniProtKB-SubCell"/>
</dbReference>
<proteinExistence type="predicted"/>
<reference evidence="5" key="1">
    <citation type="journal article" date="2020" name="Fungal Divers.">
        <title>Resolving the Mortierellaceae phylogeny through synthesis of multi-gene phylogenetics and phylogenomics.</title>
        <authorList>
            <person name="Vandepol N."/>
            <person name="Liber J."/>
            <person name="Desiro A."/>
            <person name="Na H."/>
            <person name="Kennedy M."/>
            <person name="Barry K."/>
            <person name="Grigoriev I.V."/>
            <person name="Miller A.N."/>
            <person name="O'Donnell K."/>
            <person name="Stajich J.E."/>
            <person name="Bonito G."/>
        </authorList>
    </citation>
    <scope>NUCLEOTIDE SEQUENCE</scope>
    <source>
        <strain evidence="5">NRRL 2769</strain>
    </source>
</reference>
<dbReference type="GO" id="GO:0043657">
    <property type="term" value="C:host cell"/>
    <property type="evidence" value="ECO:0007669"/>
    <property type="project" value="UniProtKB-SubCell"/>
</dbReference>
<evidence type="ECO:0000313" key="6">
    <source>
        <dbReference type="Proteomes" id="UP000703661"/>
    </source>
</evidence>
<dbReference type="InterPro" id="IPR045379">
    <property type="entry name" value="Crinkler_N"/>
</dbReference>
<evidence type="ECO:0000313" key="5">
    <source>
        <dbReference type="EMBL" id="KAG0009222.1"/>
    </source>
</evidence>
<accession>A0A9P6SX56</accession>
<protein>
    <recommendedName>
        <fullName evidence="4">Crinkler effector protein N-terminal domain-containing protein</fullName>
    </recommendedName>
</protein>
<feature type="domain" description="Crinkler effector protein N-terminal" evidence="4">
    <location>
        <begin position="4"/>
        <end position="100"/>
    </location>
</feature>
<evidence type="ECO:0000256" key="1">
    <source>
        <dbReference type="ARBA" id="ARBA00004340"/>
    </source>
</evidence>
<keyword evidence="3" id="KW-0964">Secreted</keyword>
<name>A0A9P6SX56_9FUNG</name>
<evidence type="ECO:0000256" key="2">
    <source>
        <dbReference type="ARBA" id="ARBA00004613"/>
    </source>
</evidence>
<comment type="subcellular location">
    <subcellularLocation>
        <location evidence="1">Host cell</location>
    </subcellularLocation>
    <subcellularLocation>
        <location evidence="2">Secreted</location>
    </subcellularLocation>
</comment>
<sequence>MTQIKLFCIIDGASSAFEVELDTKDSIAALKKAIKKEKEPEFDDIASDKLILFQIAVPDEGTHVYLEDIDSPTPLTKGTTEISEVFGDAPAKNTIHVIVQDPSAAPSTLSATTMTGPSAASVDWKDPSKILRWLEQYRRPAGVSQSALVSSFGADFPLCSREDTFDILWNGTPLRNGVLRRLECRGHSDRNQHPIPLLASGPGTGKSRFLQEFPNMLQKKAESDENEDVRKTFHDVIAINVTFGNGTPACDSDMKLGGDACVAVRLLYEHFISTSFKDPNVAPKILLPNIRNIHGVGDLNLTVALDVVCQDIARSSKAHPPSAIVIGIDEINQLHKVCPETLRQAVHAVGSLGCSSGRNGPFYVPILAGTIQGPVESIVRESTCTTLLPPLPLLSEEDIIEIGRSIQIRTRDDRVLHFTQAFLRDDNLFRRCISDIGGMARAIESFYSLFLALLTSNTNLPDDEKELTKYLQNVDVVLVMRDLEASLRSTYPFREYVDLVAPALARAILDIPVDPDMSVQETSGSITYKELKTTGIINLEQGEEPHLY</sequence>
<dbReference type="EMBL" id="JAAAID010001651">
    <property type="protein sequence ID" value="KAG0009222.1"/>
    <property type="molecule type" value="Genomic_DNA"/>
</dbReference>
<evidence type="ECO:0000259" key="4">
    <source>
        <dbReference type="Pfam" id="PF20147"/>
    </source>
</evidence>
<dbReference type="Pfam" id="PF20147">
    <property type="entry name" value="Crinkler"/>
    <property type="match status" value="1"/>
</dbReference>
<evidence type="ECO:0000256" key="3">
    <source>
        <dbReference type="ARBA" id="ARBA00022525"/>
    </source>
</evidence>
<organism evidence="5 6">
    <name type="scientific">Entomortierella chlamydospora</name>
    <dbReference type="NCBI Taxonomy" id="101097"/>
    <lineage>
        <taxon>Eukaryota</taxon>
        <taxon>Fungi</taxon>
        <taxon>Fungi incertae sedis</taxon>
        <taxon>Mucoromycota</taxon>
        <taxon>Mortierellomycotina</taxon>
        <taxon>Mortierellomycetes</taxon>
        <taxon>Mortierellales</taxon>
        <taxon>Mortierellaceae</taxon>
        <taxon>Entomortierella</taxon>
    </lineage>
</organism>
<gene>
    <name evidence="5" type="ORF">BGZ80_002619</name>
</gene>
<dbReference type="AlphaFoldDB" id="A0A9P6SX56"/>
<dbReference type="Proteomes" id="UP000703661">
    <property type="component" value="Unassembled WGS sequence"/>
</dbReference>
<keyword evidence="6" id="KW-1185">Reference proteome</keyword>